<organism evidence="2 3">
    <name type="scientific">Staurois parvus</name>
    <dbReference type="NCBI Taxonomy" id="386267"/>
    <lineage>
        <taxon>Eukaryota</taxon>
        <taxon>Metazoa</taxon>
        <taxon>Chordata</taxon>
        <taxon>Craniata</taxon>
        <taxon>Vertebrata</taxon>
        <taxon>Euteleostomi</taxon>
        <taxon>Amphibia</taxon>
        <taxon>Batrachia</taxon>
        <taxon>Anura</taxon>
        <taxon>Neobatrachia</taxon>
        <taxon>Ranoidea</taxon>
        <taxon>Ranidae</taxon>
        <taxon>Staurois</taxon>
    </lineage>
</organism>
<evidence type="ECO:0000313" key="2">
    <source>
        <dbReference type="EMBL" id="CAI9553855.1"/>
    </source>
</evidence>
<proteinExistence type="predicted"/>
<comment type="caution">
    <text evidence="2">The sequence shown here is derived from an EMBL/GenBank/DDBJ whole genome shotgun (WGS) entry which is preliminary data.</text>
</comment>
<dbReference type="Proteomes" id="UP001162483">
    <property type="component" value="Unassembled WGS sequence"/>
</dbReference>
<gene>
    <name evidence="2" type="ORF">SPARVUS_LOCUS4108604</name>
</gene>
<reference evidence="2" key="1">
    <citation type="submission" date="2023-05" db="EMBL/GenBank/DDBJ databases">
        <authorList>
            <person name="Stuckert A."/>
        </authorList>
    </citation>
    <scope>NUCLEOTIDE SEQUENCE</scope>
</reference>
<evidence type="ECO:0000313" key="3">
    <source>
        <dbReference type="Proteomes" id="UP001162483"/>
    </source>
</evidence>
<keyword evidence="1" id="KW-0732">Signal</keyword>
<feature type="signal peptide" evidence="1">
    <location>
        <begin position="1"/>
        <end position="15"/>
    </location>
</feature>
<accession>A0ABN9C1G0</accession>
<name>A0ABN9C1G0_9NEOB</name>
<dbReference type="EMBL" id="CATNWA010007353">
    <property type="protein sequence ID" value="CAI9553855.1"/>
    <property type="molecule type" value="Genomic_DNA"/>
</dbReference>
<evidence type="ECO:0000256" key="1">
    <source>
        <dbReference type="SAM" id="SignalP"/>
    </source>
</evidence>
<protein>
    <submittedName>
        <fullName evidence="2">Uncharacterized protein</fullName>
    </submittedName>
</protein>
<feature type="chain" id="PRO_5046891117" evidence="1">
    <location>
        <begin position="16"/>
        <end position="46"/>
    </location>
</feature>
<sequence>MISAVLLCDSCRLLAVISTRCDSVVKVQLITSNCIYSVICCVIGHN</sequence>
<keyword evidence="3" id="KW-1185">Reference proteome</keyword>